<dbReference type="Proteomes" id="UP000245469">
    <property type="component" value="Unassembled WGS sequence"/>
</dbReference>
<evidence type="ECO:0000313" key="2">
    <source>
        <dbReference type="Proteomes" id="UP000245469"/>
    </source>
</evidence>
<name>A0A315ZQL3_9ACTN</name>
<proteinExistence type="predicted"/>
<comment type="caution">
    <text evidence="1">The sequence shown here is derived from an EMBL/GenBank/DDBJ whole genome shotgun (WGS) entry which is preliminary data.</text>
</comment>
<organism evidence="1 2">
    <name type="scientific">Quadrisphaera granulorum</name>
    <dbReference type="NCBI Taxonomy" id="317664"/>
    <lineage>
        <taxon>Bacteria</taxon>
        <taxon>Bacillati</taxon>
        <taxon>Actinomycetota</taxon>
        <taxon>Actinomycetes</taxon>
        <taxon>Kineosporiales</taxon>
        <taxon>Kineosporiaceae</taxon>
        <taxon>Quadrisphaera</taxon>
    </lineage>
</organism>
<dbReference type="AlphaFoldDB" id="A0A315ZQL3"/>
<protein>
    <recommendedName>
        <fullName evidence="3">Homeodomain-like domain-containing protein</fullName>
    </recommendedName>
</protein>
<keyword evidence="2" id="KW-1185">Reference proteome</keyword>
<sequence length="71" mass="7590">MSDVRDLLAEASARLAETDAVRSQRLAERDALIERARAEQVPWVEIEALTGLTRGAVAKALRRAAGAGSSD</sequence>
<evidence type="ECO:0008006" key="3">
    <source>
        <dbReference type="Google" id="ProtNLM"/>
    </source>
</evidence>
<dbReference type="RefSeq" id="WP_109776439.1">
    <property type="nucleotide sequence ID" value="NZ_QGDQ01000038.1"/>
</dbReference>
<evidence type="ECO:0000313" key="1">
    <source>
        <dbReference type="EMBL" id="PWJ47393.1"/>
    </source>
</evidence>
<gene>
    <name evidence="1" type="ORF">BXY45_13842</name>
</gene>
<reference evidence="1 2" key="1">
    <citation type="submission" date="2018-03" db="EMBL/GenBank/DDBJ databases">
        <title>Genomic Encyclopedia of Archaeal and Bacterial Type Strains, Phase II (KMG-II): from individual species to whole genera.</title>
        <authorList>
            <person name="Goeker M."/>
        </authorList>
    </citation>
    <scope>NUCLEOTIDE SEQUENCE [LARGE SCALE GENOMIC DNA]</scope>
    <source>
        <strain evidence="1 2">DSM 44889</strain>
    </source>
</reference>
<accession>A0A315ZQL3</accession>
<dbReference type="EMBL" id="QGDQ01000038">
    <property type="protein sequence ID" value="PWJ47393.1"/>
    <property type="molecule type" value="Genomic_DNA"/>
</dbReference>